<proteinExistence type="predicted"/>
<dbReference type="OrthoDB" id="1426896at2"/>
<dbReference type="SUPFAM" id="SSF55729">
    <property type="entry name" value="Acyl-CoA N-acyltransferases (Nat)"/>
    <property type="match status" value="1"/>
</dbReference>
<evidence type="ECO:0000313" key="3">
    <source>
        <dbReference type="Proteomes" id="UP000290889"/>
    </source>
</evidence>
<keyword evidence="3" id="KW-1185">Reference proteome</keyword>
<feature type="domain" description="BioF2-like acetyltransferase" evidence="1">
    <location>
        <begin position="105"/>
        <end position="253"/>
    </location>
</feature>
<protein>
    <submittedName>
        <fullName evidence="2">GNAT family N-acetyltransferase</fullName>
    </submittedName>
</protein>
<gene>
    <name evidence="2" type="ORF">EQY75_04565</name>
</gene>
<sequence length="405" mass="48395">MRVLHRLTGTVPRDFIHLFLEKNDLYPYFNKVSDRLSEKEVYRDESKISEKTDPLHYLVFDIPGYYSTSPFQEYRQKTIRSFKGSLILLTSYSSYKQLLKAKFSSKQRAEFKRQKRKLCQSFDITHQFYHGSISKSLYDQLFDQFKEMLIMRFREKGIKNDDLPHWSHYHRTFYSLINSKRACISVISHNQKPICFSVNLIYGNTLYGYLKSYDVDFAKYSLGMLELLGLLEWAYANGIEKFDLLKGQYTYKSKLIDKEYYFIKSVLYHKSSTRAILFGNLTYSRIYLFYNLIRLMKKIKLDKLYKKLSTWWFRQRNKKYSPVSYSIRKREGNTSDVLGERIQLNSDTGKYLKKPLVDFLFASGERIQDVAIYSVRSENRTFLFQGKENSREVILDNNTLNQHYE</sequence>
<dbReference type="Pfam" id="PF13480">
    <property type="entry name" value="Acetyltransf_6"/>
    <property type="match status" value="1"/>
</dbReference>
<accession>A0A411E866</accession>
<evidence type="ECO:0000259" key="1">
    <source>
        <dbReference type="Pfam" id="PF13480"/>
    </source>
</evidence>
<keyword evidence="2" id="KW-0808">Transferase</keyword>
<dbReference type="InterPro" id="IPR016181">
    <property type="entry name" value="Acyl_CoA_acyltransferase"/>
</dbReference>
<dbReference type="EMBL" id="CP035544">
    <property type="protein sequence ID" value="QBA63872.1"/>
    <property type="molecule type" value="Genomic_DNA"/>
</dbReference>
<dbReference type="InterPro" id="IPR038740">
    <property type="entry name" value="BioF2-like_GNAT_dom"/>
</dbReference>
<organism evidence="2 3">
    <name type="scientific">Muriicola soli</name>
    <dbReference type="NCBI Taxonomy" id="2507538"/>
    <lineage>
        <taxon>Bacteria</taxon>
        <taxon>Pseudomonadati</taxon>
        <taxon>Bacteroidota</taxon>
        <taxon>Flavobacteriia</taxon>
        <taxon>Flavobacteriales</taxon>
        <taxon>Flavobacteriaceae</taxon>
        <taxon>Muriicola</taxon>
    </lineage>
</organism>
<reference evidence="2 3" key="1">
    <citation type="submission" date="2019-01" db="EMBL/GenBank/DDBJ databases">
        <title>Muriicola soli sp. nov., isolated from soil.</title>
        <authorList>
            <person name="Kang H.J."/>
            <person name="Kim S.B."/>
        </authorList>
    </citation>
    <scope>NUCLEOTIDE SEQUENCE [LARGE SCALE GENOMIC DNA]</scope>
    <source>
        <strain evidence="2 3">MMS17-SY002</strain>
    </source>
</reference>
<dbReference type="AlphaFoldDB" id="A0A411E866"/>
<dbReference type="KEGG" id="mur:EQY75_04565"/>
<dbReference type="Gene3D" id="3.40.630.30">
    <property type="match status" value="1"/>
</dbReference>
<dbReference type="Proteomes" id="UP000290889">
    <property type="component" value="Chromosome"/>
</dbReference>
<evidence type="ECO:0000313" key="2">
    <source>
        <dbReference type="EMBL" id="QBA63872.1"/>
    </source>
</evidence>
<name>A0A411E866_9FLAO</name>
<dbReference type="GO" id="GO:0016740">
    <property type="term" value="F:transferase activity"/>
    <property type="evidence" value="ECO:0007669"/>
    <property type="project" value="UniProtKB-KW"/>
</dbReference>